<dbReference type="GO" id="GO:0003964">
    <property type="term" value="F:RNA-directed DNA polymerase activity"/>
    <property type="evidence" value="ECO:0007669"/>
    <property type="project" value="UniProtKB-KW"/>
</dbReference>
<keyword evidence="6" id="KW-0695">RNA-directed DNA polymerase</keyword>
<dbReference type="EMBL" id="SMMG02000003">
    <property type="protein sequence ID" value="KAA3480898.1"/>
    <property type="molecule type" value="Genomic_DNA"/>
</dbReference>
<feature type="domain" description="Reverse transcriptase/retrotransposon-derived protein RNase H-like" evidence="9">
    <location>
        <begin position="18"/>
        <end position="61"/>
    </location>
</feature>
<dbReference type="SUPFAM" id="SSF56672">
    <property type="entry name" value="DNA/RNA polymerases"/>
    <property type="match status" value="1"/>
</dbReference>
<dbReference type="InterPro" id="IPR043128">
    <property type="entry name" value="Rev_trsase/Diguanyl_cyclase"/>
</dbReference>
<keyword evidence="7" id="KW-0511">Multifunctional enzyme</keyword>
<evidence type="ECO:0000256" key="4">
    <source>
        <dbReference type="ARBA" id="ARBA00022759"/>
    </source>
</evidence>
<organism evidence="10 11">
    <name type="scientific">Gossypium australe</name>
    <dbReference type="NCBI Taxonomy" id="47621"/>
    <lineage>
        <taxon>Eukaryota</taxon>
        <taxon>Viridiplantae</taxon>
        <taxon>Streptophyta</taxon>
        <taxon>Embryophyta</taxon>
        <taxon>Tracheophyta</taxon>
        <taxon>Spermatophyta</taxon>
        <taxon>Magnoliopsida</taxon>
        <taxon>eudicotyledons</taxon>
        <taxon>Gunneridae</taxon>
        <taxon>Pentapetalae</taxon>
        <taxon>rosids</taxon>
        <taxon>malvids</taxon>
        <taxon>Malvales</taxon>
        <taxon>Malvaceae</taxon>
        <taxon>Malvoideae</taxon>
        <taxon>Gossypium</taxon>
    </lineage>
</organism>
<dbReference type="PANTHER" id="PTHR37984">
    <property type="entry name" value="PROTEIN CBG26694"/>
    <property type="match status" value="1"/>
</dbReference>
<keyword evidence="4" id="KW-0255">Endonuclease</keyword>
<keyword evidence="11" id="KW-1185">Reference proteome</keyword>
<evidence type="ECO:0000313" key="11">
    <source>
        <dbReference type="Proteomes" id="UP000325315"/>
    </source>
</evidence>
<evidence type="ECO:0000256" key="5">
    <source>
        <dbReference type="ARBA" id="ARBA00022801"/>
    </source>
</evidence>
<dbReference type="CDD" id="cd09274">
    <property type="entry name" value="RNase_HI_RT_Ty3"/>
    <property type="match status" value="1"/>
</dbReference>
<dbReference type="GO" id="GO:0016787">
    <property type="term" value="F:hydrolase activity"/>
    <property type="evidence" value="ECO:0007669"/>
    <property type="project" value="UniProtKB-KW"/>
</dbReference>
<evidence type="ECO:0000259" key="8">
    <source>
        <dbReference type="Pfam" id="PF17917"/>
    </source>
</evidence>
<dbReference type="Pfam" id="PF17919">
    <property type="entry name" value="RT_RNaseH_2"/>
    <property type="match status" value="1"/>
</dbReference>
<dbReference type="GO" id="GO:0004519">
    <property type="term" value="F:endonuclease activity"/>
    <property type="evidence" value="ECO:0007669"/>
    <property type="project" value="UniProtKB-KW"/>
</dbReference>
<evidence type="ECO:0000256" key="3">
    <source>
        <dbReference type="ARBA" id="ARBA00022722"/>
    </source>
</evidence>
<dbReference type="Pfam" id="PF17917">
    <property type="entry name" value="RT_RNaseH"/>
    <property type="match status" value="1"/>
</dbReference>
<protein>
    <submittedName>
        <fullName evidence="10">Integrase, catalytic core</fullName>
    </submittedName>
</protein>
<reference evidence="11" key="1">
    <citation type="journal article" date="2019" name="Plant Biotechnol. J.">
        <title>Genome sequencing of the Australian wild diploid species Gossypium australe highlights disease resistance and delayed gland morphogenesis.</title>
        <authorList>
            <person name="Cai Y."/>
            <person name="Cai X."/>
            <person name="Wang Q."/>
            <person name="Wang P."/>
            <person name="Zhang Y."/>
            <person name="Cai C."/>
            <person name="Xu Y."/>
            <person name="Wang K."/>
            <person name="Zhou Z."/>
            <person name="Wang C."/>
            <person name="Geng S."/>
            <person name="Li B."/>
            <person name="Dong Q."/>
            <person name="Hou Y."/>
            <person name="Wang H."/>
            <person name="Ai P."/>
            <person name="Liu Z."/>
            <person name="Yi F."/>
            <person name="Sun M."/>
            <person name="An G."/>
            <person name="Cheng J."/>
            <person name="Zhang Y."/>
            <person name="Shi Q."/>
            <person name="Xie Y."/>
            <person name="Shi X."/>
            <person name="Chang Y."/>
            <person name="Huang F."/>
            <person name="Chen Y."/>
            <person name="Hong S."/>
            <person name="Mi L."/>
            <person name="Sun Q."/>
            <person name="Zhang L."/>
            <person name="Zhou B."/>
            <person name="Peng R."/>
            <person name="Zhang X."/>
            <person name="Liu F."/>
        </authorList>
    </citation>
    <scope>NUCLEOTIDE SEQUENCE [LARGE SCALE GENOMIC DNA]</scope>
    <source>
        <strain evidence="11">cv. PA1801</strain>
    </source>
</reference>
<dbReference type="OrthoDB" id="111931at2759"/>
<dbReference type="InterPro" id="IPR050951">
    <property type="entry name" value="Retrovirus_Pol_polyprotein"/>
</dbReference>
<gene>
    <name evidence="10" type="ORF">EPI10_021305</name>
</gene>
<accession>A0A5B6WI34</accession>
<keyword evidence="3" id="KW-0540">Nuclease</keyword>
<feature type="domain" description="Reverse transcriptase RNase H-like" evidence="8">
    <location>
        <begin position="62"/>
        <end position="108"/>
    </location>
</feature>
<evidence type="ECO:0000259" key="9">
    <source>
        <dbReference type="Pfam" id="PF17919"/>
    </source>
</evidence>
<keyword evidence="1" id="KW-0808">Transferase</keyword>
<evidence type="ECO:0000256" key="1">
    <source>
        <dbReference type="ARBA" id="ARBA00022679"/>
    </source>
</evidence>
<proteinExistence type="predicted"/>
<evidence type="ECO:0000256" key="7">
    <source>
        <dbReference type="ARBA" id="ARBA00023268"/>
    </source>
</evidence>
<evidence type="ECO:0000313" key="10">
    <source>
        <dbReference type="EMBL" id="KAA3480898.1"/>
    </source>
</evidence>
<name>A0A5B6WI34_9ROSI</name>
<dbReference type="Gene3D" id="3.30.70.270">
    <property type="match status" value="1"/>
</dbReference>
<comment type="caution">
    <text evidence="10">The sequence shown here is derived from an EMBL/GenBank/DDBJ whole genome shotgun (WGS) entry which is preliminary data.</text>
</comment>
<dbReference type="InterPro" id="IPR041373">
    <property type="entry name" value="RT_RNaseH"/>
</dbReference>
<keyword evidence="5" id="KW-0378">Hydrolase</keyword>
<evidence type="ECO:0000256" key="6">
    <source>
        <dbReference type="ARBA" id="ARBA00022918"/>
    </source>
</evidence>
<dbReference type="AlphaFoldDB" id="A0A5B6WI34"/>
<sequence>MIATPMKRLLQKDMKFEWSEKCQQSFKQLNVLLTEAPVLVQPESGKEFVIYSDASLNGLGCLKPYEKNYLTHDLELAAIVFALKIWRHYLYGEKCHIFTNHRSLKQLELLKDYELVIDYHPRKTNVVADALSRKYLFVLRLNKKLNRYFFNKSVKLRKMTVNCKLNGLNVRLSVIQSFGIEFSYREIQNSFRRSCTKRTIAIYLFIRGVQNFYWWQGTKRAISEFVSKYLICQQVKAEHQAPSGLL</sequence>
<dbReference type="InterPro" id="IPR043502">
    <property type="entry name" value="DNA/RNA_pol_sf"/>
</dbReference>
<evidence type="ECO:0000256" key="2">
    <source>
        <dbReference type="ARBA" id="ARBA00022695"/>
    </source>
</evidence>
<keyword evidence="2" id="KW-0548">Nucleotidyltransferase</keyword>
<dbReference type="InterPro" id="IPR041577">
    <property type="entry name" value="RT_RNaseH_2"/>
</dbReference>
<dbReference type="Proteomes" id="UP000325315">
    <property type="component" value="Unassembled WGS sequence"/>
</dbReference>
<dbReference type="PANTHER" id="PTHR37984:SF5">
    <property type="entry name" value="PROTEIN NYNRIN-LIKE"/>
    <property type="match status" value="1"/>
</dbReference>